<protein>
    <submittedName>
        <fullName evidence="2">Uncharacterized protein</fullName>
    </submittedName>
</protein>
<dbReference type="Proteomes" id="UP000634139">
    <property type="component" value="Unassembled WGS sequence"/>
</dbReference>
<evidence type="ECO:0000313" key="3">
    <source>
        <dbReference type="Proteomes" id="UP000634139"/>
    </source>
</evidence>
<dbReference type="AlphaFoldDB" id="A0A918RS07"/>
<name>A0A918RS07_9SPHN</name>
<feature type="transmembrane region" description="Helical" evidence="1">
    <location>
        <begin position="7"/>
        <end position="28"/>
    </location>
</feature>
<sequence>MARGWSWLLWAAAAYNWVVALPGLALAGAPVNDRIVALLVCCFGVVYAITARDPARFAPMLWAGIIGKLGIVALLLPAVQAGTAAPGTGLVLAGDALFTVGFLALLFTARRKTA</sequence>
<accession>A0A918RS07</accession>
<feature type="transmembrane region" description="Helical" evidence="1">
    <location>
        <begin position="57"/>
        <end position="78"/>
    </location>
</feature>
<keyword evidence="1" id="KW-1133">Transmembrane helix</keyword>
<organism evidence="2 3">
    <name type="scientific">Novosphingobium arvoryzae</name>
    <dbReference type="NCBI Taxonomy" id="1256514"/>
    <lineage>
        <taxon>Bacteria</taxon>
        <taxon>Pseudomonadati</taxon>
        <taxon>Pseudomonadota</taxon>
        <taxon>Alphaproteobacteria</taxon>
        <taxon>Sphingomonadales</taxon>
        <taxon>Sphingomonadaceae</taxon>
        <taxon>Novosphingobium</taxon>
    </lineage>
</organism>
<evidence type="ECO:0000313" key="2">
    <source>
        <dbReference type="EMBL" id="GHA07912.1"/>
    </source>
</evidence>
<feature type="transmembrane region" description="Helical" evidence="1">
    <location>
        <begin position="34"/>
        <end position="50"/>
    </location>
</feature>
<keyword evidence="3" id="KW-1185">Reference proteome</keyword>
<feature type="transmembrane region" description="Helical" evidence="1">
    <location>
        <begin position="90"/>
        <end position="109"/>
    </location>
</feature>
<evidence type="ECO:0000256" key="1">
    <source>
        <dbReference type="SAM" id="Phobius"/>
    </source>
</evidence>
<dbReference type="EMBL" id="BMZD01000013">
    <property type="protein sequence ID" value="GHA07912.1"/>
    <property type="molecule type" value="Genomic_DNA"/>
</dbReference>
<keyword evidence="1" id="KW-0472">Membrane</keyword>
<comment type="caution">
    <text evidence="2">The sequence shown here is derived from an EMBL/GenBank/DDBJ whole genome shotgun (WGS) entry which is preliminary data.</text>
</comment>
<proteinExistence type="predicted"/>
<dbReference type="RefSeq" id="WP_189543121.1">
    <property type="nucleotide sequence ID" value="NZ_BMZD01000013.1"/>
</dbReference>
<reference evidence="2" key="2">
    <citation type="submission" date="2020-09" db="EMBL/GenBank/DDBJ databases">
        <authorList>
            <person name="Sun Q."/>
            <person name="Kim S."/>
        </authorList>
    </citation>
    <scope>NUCLEOTIDE SEQUENCE</scope>
    <source>
        <strain evidence="2">KCTC 32422</strain>
    </source>
</reference>
<reference evidence="2" key="1">
    <citation type="journal article" date="2014" name="Int. J. Syst. Evol. Microbiol.">
        <title>Complete genome sequence of Corynebacterium casei LMG S-19264T (=DSM 44701T), isolated from a smear-ripened cheese.</title>
        <authorList>
            <consortium name="US DOE Joint Genome Institute (JGI-PGF)"/>
            <person name="Walter F."/>
            <person name="Albersmeier A."/>
            <person name="Kalinowski J."/>
            <person name="Ruckert C."/>
        </authorList>
    </citation>
    <scope>NUCLEOTIDE SEQUENCE</scope>
    <source>
        <strain evidence="2">KCTC 32422</strain>
    </source>
</reference>
<keyword evidence="1" id="KW-0812">Transmembrane</keyword>
<gene>
    <name evidence="2" type="ORF">GCM10011617_30620</name>
</gene>